<feature type="domain" description="Fimbrial-type adhesion" evidence="6">
    <location>
        <begin position="191"/>
        <end position="329"/>
    </location>
</feature>
<evidence type="ECO:0000313" key="7">
    <source>
        <dbReference type="EMBL" id="SUF57066.1"/>
    </source>
</evidence>
<dbReference type="PANTHER" id="PTHR33420:SF3">
    <property type="entry name" value="FIMBRIAL SUBUNIT ELFA"/>
    <property type="match status" value="1"/>
</dbReference>
<dbReference type="Gene3D" id="2.60.40.1090">
    <property type="entry name" value="Fimbrial-type adhesion domain"/>
    <property type="match status" value="1"/>
</dbReference>
<name>A0A379QNF4_SALER</name>
<dbReference type="InterPro" id="IPR036937">
    <property type="entry name" value="Adhesion_dom_fimbrial_sf"/>
</dbReference>
<dbReference type="SUPFAM" id="SSF49401">
    <property type="entry name" value="Bacterial adhesins"/>
    <property type="match status" value="1"/>
</dbReference>
<evidence type="ECO:0000313" key="8">
    <source>
        <dbReference type="Proteomes" id="UP000254597"/>
    </source>
</evidence>
<dbReference type="InterPro" id="IPR000259">
    <property type="entry name" value="Adhesion_dom_fimbrial"/>
</dbReference>
<keyword evidence="3 5" id="KW-0732">Signal</keyword>
<dbReference type="GO" id="GO:0043709">
    <property type="term" value="P:cell adhesion involved in single-species biofilm formation"/>
    <property type="evidence" value="ECO:0007669"/>
    <property type="project" value="TreeGrafter"/>
</dbReference>
<evidence type="ECO:0000256" key="1">
    <source>
        <dbReference type="ARBA" id="ARBA00004561"/>
    </source>
</evidence>
<keyword evidence="4" id="KW-0281">Fimbrium</keyword>
<dbReference type="EMBL" id="UGWP01000004">
    <property type="protein sequence ID" value="SUF57066.1"/>
    <property type="molecule type" value="Genomic_DNA"/>
</dbReference>
<evidence type="ECO:0000256" key="4">
    <source>
        <dbReference type="ARBA" id="ARBA00023263"/>
    </source>
</evidence>
<evidence type="ECO:0000256" key="3">
    <source>
        <dbReference type="ARBA" id="ARBA00022729"/>
    </source>
</evidence>
<dbReference type="Proteomes" id="UP000254597">
    <property type="component" value="Unassembled WGS sequence"/>
</dbReference>
<gene>
    <name evidence="7" type="ORF">NCTC10252_02311</name>
</gene>
<dbReference type="InterPro" id="IPR008966">
    <property type="entry name" value="Adhesion_dom_sf"/>
</dbReference>
<comment type="subcellular location">
    <subcellularLocation>
        <location evidence="1">Fimbrium</location>
    </subcellularLocation>
</comment>
<accession>A0A379QNF4</accession>
<dbReference type="InterPro" id="IPR050263">
    <property type="entry name" value="Bact_Fimbrial_Adh_Pro"/>
</dbReference>
<dbReference type="AlphaFoldDB" id="A0A379QNF4"/>
<dbReference type="Pfam" id="PF00419">
    <property type="entry name" value="Fimbrial"/>
    <property type="match status" value="1"/>
</dbReference>
<evidence type="ECO:0000256" key="5">
    <source>
        <dbReference type="SAM" id="SignalP"/>
    </source>
</evidence>
<feature type="chain" id="PRO_5016763832" evidence="5">
    <location>
        <begin position="24"/>
        <end position="330"/>
    </location>
</feature>
<feature type="signal peptide" evidence="5">
    <location>
        <begin position="1"/>
        <end position="23"/>
    </location>
</feature>
<reference evidence="7 8" key="1">
    <citation type="submission" date="2018-06" db="EMBL/GenBank/DDBJ databases">
        <authorList>
            <consortium name="Pathogen Informatics"/>
            <person name="Doyle S."/>
        </authorList>
    </citation>
    <scope>NUCLEOTIDE SEQUENCE [LARGE SCALE GENOMIC DNA]</scope>
    <source>
        <strain evidence="7 8">NCTC10252</strain>
    </source>
</reference>
<comment type="similarity">
    <text evidence="2">Belongs to the fimbrial protein family.</text>
</comment>
<protein>
    <submittedName>
        <fullName evidence="7">Fimbrial protein</fullName>
    </submittedName>
</protein>
<dbReference type="GO" id="GO:0009289">
    <property type="term" value="C:pilus"/>
    <property type="evidence" value="ECO:0007669"/>
    <property type="project" value="UniProtKB-SubCell"/>
</dbReference>
<evidence type="ECO:0000256" key="2">
    <source>
        <dbReference type="ARBA" id="ARBA00006671"/>
    </source>
</evidence>
<dbReference type="PANTHER" id="PTHR33420">
    <property type="entry name" value="FIMBRIAL SUBUNIT ELFA-RELATED"/>
    <property type="match status" value="1"/>
</dbReference>
<proteinExistence type="inferred from homology"/>
<evidence type="ECO:0000259" key="6">
    <source>
        <dbReference type="Pfam" id="PF00419"/>
    </source>
</evidence>
<sequence length="330" mass="35146">MKKRSLFMLALAGNLLATMPAQADYIAKISYKVMHYDLAGLNIPATVGEVGNNWHDDSSITTQTNTSNDVDSYIELSINGTLLGDGVTWATSNPGIGIQYKLSPNSLLGFSPSASTEAPSYHMVLKRTSDDWTTSYIHLYYRFVRLLEKVPAGKITSVPDVTLLAYNPGGHGDAMSSGLILSGISTQPKVVACNIDGPTQIKLPTLYGASITNGAQNIVEAPTIKLTNCPGAIDGISYNFDASYYGTQNAANGVLKTASGDGYAKNVYIQLQNADGSPLQAINTLTPLSNYDGSGDYVLPAFKVGYFINDANKVTAGTVKTAIELKVTYN</sequence>
<organism evidence="7 8">
    <name type="scientific">Salmonella enterica</name>
    <name type="common">Salmonella choleraesuis</name>
    <dbReference type="NCBI Taxonomy" id="28901"/>
    <lineage>
        <taxon>Bacteria</taxon>
        <taxon>Pseudomonadati</taxon>
        <taxon>Pseudomonadota</taxon>
        <taxon>Gammaproteobacteria</taxon>
        <taxon>Enterobacterales</taxon>
        <taxon>Enterobacteriaceae</taxon>
        <taxon>Salmonella</taxon>
    </lineage>
</organism>